<dbReference type="GO" id="GO:0008843">
    <property type="term" value="F:endochitinase activity"/>
    <property type="evidence" value="ECO:0007669"/>
    <property type="project" value="UniProtKB-EC"/>
</dbReference>
<keyword evidence="13" id="KW-1185">Reference proteome</keyword>
<dbReference type="GO" id="GO:0006032">
    <property type="term" value="P:chitin catabolic process"/>
    <property type="evidence" value="ECO:0007669"/>
    <property type="project" value="UniProtKB-KW"/>
</dbReference>
<evidence type="ECO:0000256" key="5">
    <source>
        <dbReference type="ARBA" id="ARBA00023277"/>
    </source>
</evidence>
<feature type="compositionally biased region" description="Low complexity" evidence="10">
    <location>
        <begin position="263"/>
        <end position="281"/>
    </location>
</feature>
<evidence type="ECO:0000313" key="12">
    <source>
        <dbReference type="EMBL" id="KAK7051067.1"/>
    </source>
</evidence>
<dbReference type="PROSITE" id="PS01095">
    <property type="entry name" value="GH18_1"/>
    <property type="match status" value="1"/>
</dbReference>
<dbReference type="Gene3D" id="3.20.20.80">
    <property type="entry name" value="Glycosidases"/>
    <property type="match status" value="1"/>
</dbReference>
<evidence type="ECO:0000256" key="3">
    <source>
        <dbReference type="ARBA" id="ARBA00022801"/>
    </source>
</evidence>
<evidence type="ECO:0000259" key="11">
    <source>
        <dbReference type="PROSITE" id="PS51910"/>
    </source>
</evidence>
<keyword evidence="5" id="KW-0119">Carbohydrate metabolism</keyword>
<comment type="catalytic activity">
    <reaction evidence="1">
        <text>Random endo-hydrolysis of N-acetyl-beta-D-glucosaminide (1-&gt;4)-beta-linkages in chitin and chitodextrins.</text>
        <dbReference type="EC" id="3.2.1.14"/>
    </reaction>
</comment>
<dbReference type="InterPro" id="IPR001223">
    <property type="entry name" value="Glyco_hydro18_cat"/>
</dbReference>
<dbReference type="PROSITE" id="PS51910">
    <property type="entry name" value="GH18_2"/>
    <property type="match status" value="1"/>
</dbReference>
<evidence type="ECO:0000256" key="6">
    <source>
        <dbReference type="ARBA" id="ARBA00023295"/>
    </source>
</evidence>
<keyword evidence="4" id="KW-0146">Chitin degradation</keyword>
<dbReference type="GO" id="GO:0000272">
    <property type="term" value="P:polysaccharide catabolic process"/>
    <property type="evidence" value="ECO:0007669"/>
    <property type="project" value="UniProtKB-KW"/>
</dbReference>
<evidence type="ECO:0000313" key="13">
    <source>
        <dbReference type="Proteomes" id="UP001383192"/>
    </source>
</evidence>
<dbReference type="GO" id="GO:0030246">
    <property type="term" value="F:carbohydrate binding"/>
    <property type="evidence" value="ECO:0007669"/>
    <property type="project" value="InterPro"/>
</dbReference>
<dbReference type="AlphaFoldDB" id="A0AAW0DIE9"/>
<dbReference type="PANTHER" id="PTHR45708">
    <property type="entry name" value="ENDOCHITINASE"/>
    <property type="match status" value="1"/>
</dbReference>
<dbReference type="SUPFAM" id="SSF51055">
    <property type="entry name" value="Carbohydrate binding domain"/>
    <property type="match status" value="1"/>
</dbReference>
<dbReference type="InterPro" id="IPR017853">
    <property type="entry name" value="GH"/>
</dbReference>
<dbReference type="InterPro" id="IPR001579">
    <property type="entry name" value="Glyco_hydro_18_chit_AS"/>
</dbReference>
<dbReference type="EC" id="3.2.1.14" evidence="2"/>
<dbReference type="SUPFAM" id="SSF51445">
    <property type="entry name" value="(Trans)glycosidases"/>
    <property type="match status" value="1"/>
</dbReference>
<dbReference type="Pfam" id="PF00704">
    <property type="entry name" value="Glyco_hydro_18"/>
    <property type="match status" value="1"/>
</dbReference>
<dbReference type="SMART" id="SM00495">
    <property type="entry name" value="ChtBD3"/>
    <property type="match status" value="1"/>
</dbReference>
<protein>
    <recommendedName>
        <fullName evidence="2">chitinase</fullName>
        <ecNumber evidence="2">3.2.1.14</ecNumber>
    </recommendedName>
</protein>
<keyword evidence="3 8" id="KW-0378">Hydrolase</keyword>
<dbReference type="GO" id="GO:0005576">
    <property type="term" value="C:extracellular region"/>
    <property type="evidence" value="ECO:0007669"/>
    <property type="project" value="InterPro"/>
</dbReference>
<dbReference type="Pfam" id="PF02839">
    <property type="entry name" value="CBM_5_12"/>
    <property type="match status" value="1"/>
</dbReference>
<gene>
    <name evidence="12" type="primary">CHT2_4</name>
    <name evidence="12" type="ORF">VNI00_005179</name>
</gene>
<organism evidence="12 13">
    <name type="scientific">Paramarasmius palmivorus</name>
    <dbReference type="NCBI Taxonomy" id="297713"/>
    <lineage>
        <taxon>Eukaryota</taxon>
        <taxon>Fungi</taxon>
        <taxon>Dikarya</taxon>
        <taxon>Basidiomycota</taxon>
        <taxon>Agaricomycotina</taxon>
        <taxon>Agaricomycetes</taxon>
        <taxon>Agaricomycetidae</taxon>
        <taxon>Agaricales</taxon>
        <taxon>Marasmiineae</taxon>
        <taxon>Marasmiaceae</taxon>
        <taxon>Paramarasmius</taxon>
    </lineage>
</organism>
<keyword evidence="6 8" id="KW-0326">Glycosidase</keyword>
<feature type="domain" description="GH18" evidence="11">
    <location>
        <begin position="1"/>
        <end position="259"/>
    </location>
</feature>
<proteinExistence type="inferred from homology"/>
<evidence type="ECO:0000256" key="9">
    <source>
        <dbReference type="RuleBase" id="RU004453"/>
    </source>
</evidence>
<dbReference type="InterPro" id="IPR003610">
    <property type="entry name" value="CBM5/12"/>
</dbReference>
<name>A0AAW0DIE9_9AGAR</name>
<dbReference type="Gene3D" id="2.10.10.20">
    <property type="entry name" value="Carbohydrate-binding module superfamily 5/12"/>
    <property type="match status" value="1"/>
</dbReference>
<keyword evidence="7" id="KW-0624">Polysaccharide degradation</keyword>
<feature type="region of interest" description="Disordered" evidence="10">
    <location>
        <begin position="255"/>
        <end position="290"/>
    </location>
</feature>
<evidence type="ECO:0000256" key="4">
    <source>
        <dbReference type="ARBA" id="ARBA00023024"/>
    </source>
</evidence>
<accession>A0AAW0DIE9</accession>
<dbReference type="CDD" id="cd12215">
    <property type="entry name" value="ChiC_BD"/>
    <property type="match status" value="1"/>
</dbReference>
<dbReference type="PANTHER" id="PTHR45708:SF49">
    <property type="entry name" value="ENDOCHITINASE"/>
    <property type="match status" value="1"/>
</dbReference>
<dbReference type="InterPro" id="IPR036573">
    <property type="entry name" value="CBM_sf_5/12"/>
</dbReference>
<evidence type="ECO:0000256" key="10">
    <source>
        <dbReference type="SAM" id="MobiDB-lite"/>
    </source>
</evidence>
<evidence type="ECO:0000256" key="1">
    <source>
        <dbReference type="ARBA" id="ARBA00000822"/>
    </source>
</evidence>
<comment type="caution">
    <text evidence="12">The sequence shown here is derived from an EMBL/GenBank/DDBJ whole genome shotgun (WGS) entry which is preliminary data.</text>
</comment>
<evidence type="ECO:0000256" key="2">
    <source>
        <dbReference type="ARBA" id="ARBA00012729"/>
    </source>
</evidence>
<comment type="similarity">
    <text evidence="9">Belongs to the glycosyl hydrolase 18 family.</text>
</comment>
<reference evidence="12 13" key="1">
    <citation type="submission" date="2024-01" db="EMBL/GenBank/DDBJ databases">
        <title>A draft genome for a cacao thread blight-causing isolate of Paramarasmius palmivorus.</title>
        <authorList>
            <person name="Baruah I.K."/>
            <person name="Bukari Y."/>
            <person name="Amoako-Attah I."/>
            <person name="Meinhardt L.W."/>
            <person name="Bailey B.A."/>
            <person name="Cohen S.P."/>
        </authorList>
    </citation>
    <scope>NUCLEOTIDE SEQUENCE [LARGE SCALE GENOMIC DNA]</scope>
    <source>
        <strain evidence="12 13">GH-12</strain>
    </source>
</reference>
<sequence length="409" mass="41880">MANTCNNVDDPVFPGTGLPNCQFLEQDIKTCQSKGKIVTLSLGGATGAASFTSDSQAEQFADTVWNLFLGGSSSTRPFGEASPPTTLHDANNSSGSAVLDGVDLDIEGGSSTGFAAFVRRIRSRASGASKTYYVTAAPQCPFPDAYLSPILNAVGVDAVYVQFYNNYCSVASPGSFNFGDWDNWAKTQAPNRNVKIFIGAPASSTAAGSGYVDANSLINLARQAKSQYSSFGGVMLWDASQAYANNRYDRAVKNGIAGGGSGTTQPPSTTTTRTTTTTTTTSGGGGGGSGGCGGVAAWSSGVAYVGGSKVTYNGHLWTAKWWTQADTPGGAAGVWTDNGACFAGKEAPTEAVSVSSAPETIPTSSSFEEASALSASAGVSASGSDAEATAAVETSDSNVPRRVSRFFRF</sequence>
<dbReference type="Proteomes" id="UP001383192">
    <property type="component" value="Unassembled WGS sequence"/>
</dbReference>
<evidence type="ECO:0000256" key="8">
    <source>
        <dbReference type="RuleBase" id="RU000489"/>
    </source>
</evidence>
<dbReference type="InterPro" id="IPR050542">
    <property type="entry name" value="Glycosyl_Hydrlase18_Chitinase"/>
</dbReference>
<dbReference type="EMBL" id="JAYKXP010000014">
    <property type="protein sequence ID" value="KAK7051067.1"/>
    <property type="molecule type" value="Genomic_DNA"/>
</dbReference>
<evidence type="ECO:0000256" key="7">
    <source>
        <dbReference type="ARBA" id="ARBA00023326"/>
    </source>
</evidence>